<reference evidence="2 3" key="2">
    <citation type="submission" date="2019-07" db="EMBL/GenBank/DDBJ databases">
        <title>Helicobacter labacensis sp. nov., Helicobacter mehlei sp. nov. and Helicobacter vulpis sp. nov., isolated from gastric mucosa of red fox (Vulpis vulpis).</title>
        <authorList>
            <person name="Kusar D."/>
            <person name="Gruntar I."/>
            <person name="Pate M."/>
            <person name="Zajc U."/>
            <person name="Ocepek M."/>
        </authorList>
    </citation>
    <scope>NUCLEOTIDE SEQUENCE [LARGE SCALE GENOMIC DNA]</scope>
    <source>
        <strain evidence="2 3">L8b</strain>
    </source>
</reference>
<gene>
    <name evidence="2" type="ORF">FNE76_07690</name>
</gene>
<organism evidence="2 3">
    <name type="scientific">Helicobacter mehlei</name>
    <dbReference type="NCBI Taxonomy" id="2316080"/>
    <lineage>
        <taxon>Bacteria</taxon>
        <taxon>Pseudomonadati</taxon>
        <taxon>Campylobacterota</taxon>
        <taxon>Epsilonproteobacteria</taxon>
        <taxon>Campylobacterales</taxon>
        <taxon>Helicobacteraceae</taxon>
        <taxon>Helicobacter</taxon>
    </lineage>
</organism>
<protein>
    <recommendedName>
        <fullName evidence="4">Periplasmic protein</fullName>
    </recommendedName>
</protein>
<feature type="signal peptide" evidence="1">
    <location>
        <begin position="1"/>
        <end position="18"/>
    </location>
</feature>
<keyword evidence="3" id="KW-1185">Reference proteome</keyword>
<comment type="caution">
    <text evidence="2">The sequence shown here is derived from an EMBL/GenBank/DDBJ whole genome shotgun (WGS) entry which is preliminary data.</text>
</comment>
<reference evidence="2 3" key="3">
    <citation type="submission" date="2019-07" db="EMBL/GenBank/DDBJ databases">
        <authorList>
            <person name="Papic B."/>
        </authorList>
    </citation>
    <scope>NUCLEOTIDE SEQUENCE [LARGE SCALE GENOMIC DNA]</scope>
    <source>
        <strain evidence="2 3">L8b</strain>
    </source>
</reference>
<proteinExistence type="predicted"/>
<keyword evidence="1" id="KW-0732">Signal</keyword>
<evidence type="ECO:0000313" key="3">
    <source>
        <dbReference type="Proteomes" id="UP000319322"/>
    </source>
</evidence>
<evidence type="ECO:0008006" key="4">
    <source>
        <dbReference type="Google" id="ProtNLM"/>
    </source>
</evidence>
<feature type="chain" id="PRO_5021833783" description="Periplasmic protein" evidence="1">
    <location>
        <begin position="19"/>
        <end position="412"/>
    </location>
</feature>
<dbReference type="RefSeq" id="WP_143928475.1">
    <property type="nucleotide sequence ID" value="NZ_VKGC01000031.1"/>
</dbReference>
<dbReference type="Proteomes" id="UP000319322">
    <property type="component" value="Unassembled WGS sequence"/>
</dbReference>
<reference evidence="3" key="1">
    <citation type="submission" date="2019-07" db="EMBL/GenBank/DDBJ databases">
        <title>Helicobacter labacensis sp. nov., Helicobacter mehlei sp. nov. and Helicobacter vulpis sp. nov., isolated from gastric mucosa of red fox (Vulpis vulpis).</title>
        <authorList>
            <person name="Papic B."/>
        </authorList>
    </citation>
    <scope>NUCLEOTIDE SEQUENCE [LARGE SCALE GENOMIC DNA]</scope>
    <source>
        <strain evidence="3">L8b</strain>
    </source>
</reference>
<dbReference type="AlphaFoldDB" id="A0A553UIG4"/>
<evidence type="ECO:0000256" key="1">
    <source>
        <dbReference type="SAM" id="SignalP"/>
    </source>
</evidence>
<name>A0A553UIG4_9HELI</name>
<dbReference type="EMBL" id="VKGC01000031">
    <property type="protein sequence ID" value="TSA79983.1"/>
    <property type="molecule type" value="Genomic_DNA"/>
</dbReference>
<sequence length="412" mass="48471">MRWVVVFLLCLRIACAFSFEEEVLWLGDGRSNAHIQATYPEWFCDHYKSKDRALHDQVICDVSAGGMTKFSNVALTMLHRFYADYYQYVRARVSQKDRQKVRQISLKYIYKEGKECSATMHEQYSLAEKEGTNPHTMPFFEEIRCMEENYLSAFQEITRLLFNNPTYAPIFAQFFYPNASKYRKLIFVSKDKEALANRDPTDNGYMDTFMGQAAQDNLIDQRGRWLKPELKKAHDQVQQWLATYLKGKNTKKYTANMQIMTHHQETYTFIFADFNHWGTHYYTCMGILHAKHLERGFCTDRKGLGVGMQLFIKGAFFTLRLSDKLKPGSDLAHRDYFTFKLVGNQFYLHQYSQEVLTCRGSCYDLDYDTSVLRTQIFYRQSRDDPQNQNPISLQTFFKSLNNGNFENLIHPI</sequence>
<accession>A0A553UIG4</accession>
<evidence type="ECO:0000313" key="2">
    <source>
        <dbReference type="EMBL" id="TSA79983.1"/>
    </source>
</evidence>